<dbReference type="InterPro" id="IPR018109">
    <property type="entry name" value="Folylpolyglutamate_synth_CS"/>
</dbReference>
<name>A0AAW8YFP5_PEDAC</name>
<dbReference type="GO" id="GO:0005737">
    <property type="term" value="C:cytoplasm"/>
    <property type="evidence" value="ECO:0007669"/>
    <property type="project" value="TreeGrafter"/>
</dbReference>
<dbReference type="RefSeq" id="WP_008840937.1">
    <property type="nucleotide sequence ID" value="NZ_CP050079.1"/>
</dbReference>
<dbReference type="PIRSF" id="PIRSF001563">
    <property type="entry name" value="Folylpolyglu_synth"/>
    <property type="match status" value="1"/>
</dbReference>
<comment type="caution">
    <text evidence="13">The sequence shown here is derived from an EMBL/GenBank/DDBJ whole genome shotgun (WGS) entry which is preliminary data.</text>
</comment>
<dbReference type="SUPFAM" id="SSF53623">
    <property type="entry name" value="MurD-like peptide ligases, catalytic domain"/>
    <property type="match status" value="1"/>
</dbReference>
<evidence type="ECO:0000313" key="14">
    <source>
        <dbReference type="Proteomes" id="UP001280897"/>
    </source>
</evidence>
<reference evidence="13" key="1">
    <citation type="journal article" date="2023" name="PeerJ">
        <title>Selection and evaluation of lactic acid bacteria from chicken feces in Thailand as potential probiotics.</title>
        <authorList>
            <person name="Khurajog B."/>
            <person name="Disastra Y."/>
            <person name="Lawwyne L.D."/>
            <person name="Sirichokchatchawan W."/>
            <person name="Niyomtham W."/>
            <person name="Yindee J."/>
            <person name="Hampson D.J."/>
            <person name="Prapasarakul N."/>
        </authorList>
    </citation>
    <scope>NUCLEOTIDE SEQUENCE</scope>
    <source>
        <strain evidence="13">BF9</strain>
    </source>
</reference>
<reference evidence="13" key="2">
    <citation type="submission" date="2023-10" db="EMBL/GenBank/DDBJ databases">
        <authorList>
            <person name="Khurajog B."/>
        </authorList>
    </citation>
    <scope>NUCLEOTIDE SEQUENCE</scope>
    <source>
        <strain evidence="13">BF9</strain>
    </source>
</reference>
<dbReference type="Proteomes" id="UP001280897">
    <property type="component" value="Unassembled WGS sequence"/>
</dbReference>
<keyword evidence="7" id="KW-0460">Magnesium</keyword>
<dbReference type="PANTHER" id="PTHR11136:SF0">
    <property type="entry name" value="DIHYDROFOLATE SYNTHETASE-RELATED"/>
    <property type="match status" value="1"/>
</dbReference>
<evidence type="ECO:0000256" key="9">
    <source>
        <dbReference type="ARBA" id="ARBA00047493"/>
    </source>
</evidence>
<accession>A0AAW8YFP5</accession>
<evidence type="ECO:0000313" key="13">
    <source>
        <dbReference type="EMBL" id="MDV2620397.1"/>
    </source>
</evidence>
<evidence type="ECO:0000256" key="2">
    <source>
        <dbReference type="ARBA" id="ARBA00013025"/>
    </source>
</evidence>
<keyword evidence="6 10" id="KW-0067">ATP-binding</keyword>
<dbReference type="GO" id="GO:0046872">
    <property type="term" value="F:metal ion binding"/>
    <property type="evidence" value="ECO:0007669"/>
    <property type="project" value="UniProtKB-KW"/>
</dbReference>
<dbReference type="EC" id="6.3.2.17" evidence="2"/>
<dbReference type="AlphaFoldDB" id="A0AAW8YFP5"/>
<dbReference type="InterPro" id="IPR004101">
    <property type="entry name" value="Mur_ligase_C"/>
</dbReference>
<evidence type="ECO:0000259" key="12">
    <source>
        <dbReference type="Pfam" id="PF08245"/>
    </source>
</evidence>
<dbReference type="Gene3D" id="3.40.1190.10">
    <property type="entry name" value="Mur-like, catalytic domain"/>
    <property type="match status" value="1"/>
</dbReference>
<dbReference type="NCBIfam" id="TIGR01499">
    <property type="entry name" value="folC"/>
    <property type="match status" value="1"/>
</dbReference>
<evidence type="ECO:0000256" key="5">
    <source>
        <dbReference type="ARBA" id="ARBA00022741"/>
    </source>
</evidence>
<dbReference type="GO" id="GO:0008841">
    <property type="term" value="F:dihydrofolate synthase activity"/>
    <property type="evidence" value="ECO:0007669"/>
    <property type="project" value="TreeGrafter"/>
</dbReference>
<dbReference type="Pfam" id="PF08245">
    <property type="entry name" value="Mur_ligase_M"/>
    <property type="match status" value="1"/>
</dbReference>
<dbReference type="InterPro" id="IPR001645">
    <property type="entry name" value="Folylpolyglutamate_synth"/>
</dbReference>
<gene>
    <name evidence="13" type="ORF">R0G89_01420</name>
</gene>
<feature type="domain" description="Mur ligase central" evidence="12">
    <location>
        <begin position="48"/>
        <end position="272"/>
    </location>
</feature>
<evidence type="ECO:0000256" key="1">
    <source>
        <dbReference type="ARBA" id="ARBA00008276"/>
    </source>
</evidence>
<evidence type="ECO:0000256" key="7">
    <source>
        <dbReference type="ARBA" id="ARBA00022842"/>
    </source>
</evidence>
<evidence type="ECO:0000256" key="4">
    <source>
        <dbReference type="ARBA" id="ARBA00022723"/>
    </source>
</evidence>
<dbReference type="GeneID" id="57365893"/>
<keyword evidence="5 10" id="KW-0547">Nucleotide-binding</keyword>
<dbReference type="InterPro" id="IPR036615">
    <property type="entry name" value="Mur_ligase_C_dom_sf"/>
</dbReference>
<organism evidence="13 14">
    <name type="scientific">Pediococcus acidilactici</name>
    <dbReference type="NCBI Taxonomy" id="1254"/>
    <lineage>
        <taxon>Bacteria</taxon>
        <taxon>Bacillati</taxon>
        <taxon>Bacillota</taxon>
        <taxon>Bacilli</taxon>
        <taxon>Lactobacillales</taxon>
        <taxon>Lactobacillaceae</taxon>
        <taxon>Pediococcus</taxon>
        <taxon>Pediococcus acidilactici group</taxon>
    </lineage>
</organism>
<evidence type="ECO:0000256" key="10">
    <source>
        <dbReference type="PIRNR" id="PIRNR001563"/>
    </source>
</evidence>
<dbReference type="EMBL" id="JAWJAV010000001">
    <property type="protein sequence ID" value="MDV2620397.1"/>
    <property type="molecule type" value="Genomic_DNA"/>
</dbReference>
<comment type="catalytic activity">
    <reaction evidence="9">
        <text>(6S)-5,6,7,8-tetrahydrofolyl-(gamma-L-Glu)(n) + L-glutamate + ATP = (6S)-5,6,7,8-tetrahydrofolyl-(gamma-L-Glu)(n+1) + ADP + phosphate + H(+)</text>
        <dbReference type="Rhea" id="RHEA:10580"/>
        <dbReference type="Rhea" id="RHEA-COMP:14738"/>
        <dbReference type="Rhea" id="RHEA-COMP:14740"/>
        <dbReference type="ChEBI" id="CHEBI:15378"/>
        <dbReference type="ChEBI" id="CHEBI:29985"/>
        <dbReference type="ChEBI" id="CHEBI:30616"/>
        <dbReference type="ChEBI" id="CHEBI:43474"/>
        <dbReference type="ChEBI" id="CHEBI:141005"/>
        <dbReference type="ChEBI" id="CHEBI:456216"/>
        <dbReference type="EC" id="6.3.2.17"/>
    </reaction>
</comment>
<dbReference type="Pfam" id="PF02875">
    <property type="entry name" value="Mur_ligase_C"/>
    <property type="match status" value="1"/>
</dbReference>
<dbReference type="PROSITE" id="PS01012">
    <property type="entry name" value="FOLYLPOLYGLU_SYNT_2"/>
    <property type="match status" value="1"/>
</dbReference>
<dbReference type="GO" id="GO:0005524">
    <property type="term" value="F:ATP binding"/>
    <property type="evidence" value="ECO:0007669"/>
    <property type="project" value="UniProtKB-KW"/>
</dbReference>
<evidence type="ECO:0000256" key="3">
    <source>
        <dbReference type="ARBA" id="ARBA00022598"/>
    </source>
</evidence>
<sequence>MPKTAYEELIRKLNHNMLVSHQDRIPLLKTVLAALGHPDLNYRIIHLAGTNGKGSTGAMLAKSLENAGYRVGHFSSPAMIDQREQIQINGSMIEKEAFVALYEKITQKLPSAIAPASISIFEWFTLIMLEYFAENGVEWAIIEAGLGGENDATNIIEHPAAVVFTHIDYDHVQILGDTLEQIAQNKAGIIKKDATVFIAPKQTQQVRTILEKKAVQKRATSVIQAVPGTIQVIKRSITGFKVSLHAKTTNIAATMFKLLGDYQIDNLTTVVTVYEWLFNQQVINDWQPLIEMMQHIQIPGRFQVLQRDPLVILDGAHNVDGTQALLKGLSNLNANHKLFFILGFLKDKDYSGMLHLYAKAADRIFAVQPDNPSRALRPTTIQTMLGNKVVGSYRDLYTALQQALTLADADTTIVVTGSFYLIKELEVPNVSNAN</sequence>
<evidence type="ECO:0000259" key="11">
    <source>
        <dbReference type="Pfam" id="PF02875"/>
    </source>
</evidence>
<protein>
    <recommendedName>
        <fullName evidence="2">tetrahydrofolate synthase</fullName>
        <ecNumber evidence="2">6.3.2.17</ecNumber>
    </recommendedName>
    <alternativeName>
        <fullName evidence="8">Tetrahydrofolylpolyglutamate synthase</fullName>
    </alternativeName>
</protein>
<dbReference type="PANTHER" id="PTHR11136">
    <property type="entry name" value="FOLYLPOLYGLUTAMATE SYNTHASE-RELATED"/>
    <property type="match status" value="1"/>
</dbReference>
<evidence type="ECO:0000256" key="8">
    <source>
        <dbReference type="ARBA" id="ARBA00030592"/>
    </source>
</evidence>
<dbReference type="InterPro" id="IPR036565">
    <property type="entry name" value="Mur-like_cat_sf"/>
</dbReference>
<keyword evidence="4" id="KW-0479">Metal-binding</keyword>
<evidence type="ECO:0000256" key="6">
    <source>
        <dbReference type="ARBA" id="ARBA00022840"/>
    </source>
</evidence>
<dbReference type="Gene3D" id="3.90.190.20">
    <property type="entry name" value="Mur ligase, C-terminal domain"/>
    <property type="match status" value="1"/>
</dbReference>
<keyword evidence="3 10" id="KW-0436">Ligase</keyword>
<proteinExistence type="inferred from homology"/>
<feature type="domain" description="Mur ligase C-terminal" evidence="11">
    <location>
        <begin position="300"/>
        <end position="419"/>
    </location>
</feature>
<dbReference type="InterPro" id="IPR013221">
    <property type="entry name" value="Mur_ligase_cen"/>
</dbReference>
<dbReference type="SUPFAM" id="SSF53244">
    <property type="entry name" value="MurD-like peptide ligases, peptide-binding domain"/>
    <property type="match status" value="1"/>
</dbReference>
<dbReference type="GO" id="GO:0004326">
    <property type="term" value="F:tetrahydrofolylpolyglutamate synthase activity"/>
    <property type="evidence" value="ECO:0007669"/>
    <property type="project" value="UniProtKB-EC"/>
</dbReference>
<comment type="similarity">
    <text evidence="1 10">Belongs to the folylpolyglutamate synthase family.</text>
</comment>